<dbReference type="PIRSF" id="PIRSF006470">
    <property type="entry name" value="DctB"/>
    <property type="match status" value="1"/>
</dbReference>
<evidence type="ECO:0000256" key="2">
    <source>
        <dbReference type="SAM" id="SignalP"/>
    </source>
</evidence>
<keyword evidence="1 2" id="KW-0732">Signal</keyword>
<feature type="chain" id="PRO_5030647493" evidence="2">
    <location>
        <begin position="29"/>
        <end position="330"/>
    </location>
</feature>
<feature type="signal peptide" evidence="2">
    <location>
        <begin position="1"/>
        <end position="28"/>
    </location>
</feature>
<sequence>MKRSTAIARTSLLFAALLTAFASGAAQARTFRVADVHGDTYPTNMAVKFMGEEIKKATDGKDSVKVFGNSSLGSEKDTIDQVRIGAIDMVRANGAAFNEIVPESVIPSLPFLFRDIEHFRKVMYGPVGQKILDAFAAKGFIALTFYESGARSIYAKKAIHTPADMKGVKIRVQPSDLMVDEIKAMGGTPTPMPFSEVYTGLKTGLVDAAENNIPSYEETKHFEVAQIYSETQHAMTPEVLVFSKKIWDTLTPQEQAAIRKAAADSVPYYVKLWTAREQAATATVTKGNATIVPASQVDRAAFVKAMQPLWTKYETTPQMKDIVNAIVATK</sequence>
<dbReference type="PANTHER" id="PTHR33376">
    <property type="match status" value="1"/>
</dbReference>
<dbReference type="InterPro" id="IPR038404">
    <property type="entry name" value="TRAP_DctP_sf"/>
</dbReference>
<protein>
    <submittedName>
        <fullName evidence="3">DctP family TRAP transporter solute-binding subunit</fullName>
    </submittedName>
</protein>
<dbReference type="Gene3D" id="3.40.190.170">
    <property type="entry name" value="Bacterial extracellular solute-binding protein, family 7"/>
    <property type="match status" value="1"/>
</dbReference>
<dbReference type="EMBL" id="WJYN01000006">
    <property type="protein sequence ID" value="MRT00356.1"/>
    <property type="molecule type" value="Genomic_DNA"/>
</dbReference>
<dbReference type="GO" id="GO:0030288">
    <property type="term" value="C:outer membrane-bounded periplasmic space"/>
    <property type="evidence" value="ECO:0007669"/>
    <property type="project" value="InterPro"/>
</dbReference>
<dbReference type="PANTHER" id="PTHR33376:SF2">
    <property type="entry name" value="DICARBOXYLATE-BINDING PERIPLASMIC PROTEIN"/>
    <property type="match status" value="1"/>
</dbReference>
<evidence type="ECO:0000256" key="1">
    <source>
        <dbReference type="ARBA" id="ARBA00022729"/>
    </source>
</evidence>
<evidence type="ECO:0000313" key="3">
    <source>
        <dbReference type="EMBL" id="MRT00356.1"/>
    </source>
</evidence>
<dbReference type="AlphaFoldDB" id="A0A7X2LBY2"/>
<organism evidence="3 4">
    <name type="scientific">Ralstonia pickettii</name>
    <name type="common">Burkholderia pickettii</name>
    <dbReference type="NCBI Taxonomy" id="329"/>
    <lineage>
        <taxon>Bacteria</taxon>
        <taxon>Pseudomonadati</taxon>
        <taxon>Pseudomonadota</taxon>
        <taxon>Betaproteobacteria</taxon>
        <taxon>Burkholderiales</taxon>
        <taxon>Burkholderiaceae</taxon>
        <taxon>Ralstonia</taxon>
    </lineage>
</organism>
<name>A0A7X2LBY2_RALPI</name>
<dbReference type="NCBIfam" id="NF037995">
    <property type="entry name" value="TRAP_S1"/>
    <property type="match status" value="1"/>
</dbReference>
<dbReference type="Proteomes" id="UP000441032">
    <property type="component" value="Unassembled WGS sequence"/>
</dbReference>
<dbReference type="CDD" id="cd13671">
    <property type="entry name" value="PBP2_TRAP_SBP_like_3"/>
    <property type="match status" value="1"/>
</dbReference>
<dbReference type="Pfam" id="PF03480">
    <property type="entry name" value="DctP"/>
    <property type="match status" value="1"/>
</dbReference>
<accession>A0A7X2LBY2</accession>
<dbReference type="InterPro" id="IPR018389">
    <property type="entry name" value="DctP_fam"/>
</dbReference>
<dbReference type="RefSeq" id="WP_154207618.1">
    <property type="nucleotide sequence ID" value="NZ_WJYN01000006.1"/>
</dbReference>
<dbReference type="GO" id="GO:0030246">
    <property type="term" value="F:carbohydrate binding"/>
    <property type="evidence" value="ECO:0007669"/>
    <property type="project" value="TreeGrafter"/>
</dbReference>
<proteinExistence type="predicted"/>
<dbReference type="NCBIfam" id="TIGR00787">
    <property type="entry name" value="dctP"/>
    <property type="match status" value="1"/>
</dbReference>
<comment type="caution">
    <text evidence="3">The sequence shown here is derived from an EMBL/GenBank/DDBJ whole genome shotgun (WGS) entry which is preliminary data.</text>
</comment>
<evidence type="ECO:0000313" key="4">
    <source>
        <dbReference type="Proteomes" id="UP000441032"/>
    </source>
</evidence>
<gene>
    <name evidence="3" type="ORF">GJQ57_17070</name>
</gene>
<dbReference type="GO" id="GO:0055085">
    <property type="term" value="P:transmembrane transport"/>
    <property type="evidence" value="ECO:0007669"/>
    <property type="project" value="InterPro"/>
</dbReference>
<reference evidence="3 4" key="1">
    <citation type="submission" date="2019-11" db="EMBL/GenBank/DDBJ databases">
        <title>Phenotypic characterization of an OXA-22 and OXA-60 co-producing Ralstonia pickettii clinical strain.</title>
        <authorList>
            <person name="He F."/>
        </authorList>
    </citation>
    <scope>NUCLEOTIDE SEQUENCE [LARGE SCALE GENOMIC DNA]</scope>
    <source>
        <strain evidence="3 4">PSLESD1</strain>
    </source>
</reference>
<dbReference type="InterPro" id="IPR004682">
    <property type="entry name" value="TRAP_DctP"/>
</dbReference>